<feature type="transmembrane region" description="Helical" evidence="6">
    <location>
        <begin position="106"/>
        <end position="125"/>
    </location>
</feature>
<dbReference type="InterPro" id="IPR051598">
    <property type="entry name" value="TSUP/Inactive_protease-like"/>
</dbReference>
<evidence type="ECO:0000256" key="5">
    <source>
        <dbReference type="ARBA" id="ARBA00023136"/>
    </source>
</evidence>
<comment type="caution">
    <text evidence="7">The sequence shown here is derived from an EMBL/GenBank/DDBJ whole genome shotgun (WGS) entry which is preliminary data.</text>
</comment>
<dbReference type="RefSeq" id="WP_263247758.1">
    <property type="nucleotide sequence ID" value="NZ_BAABLT010000017.1"/>
</dbReference>
<feature type="transmembrane region" description="Helical" evidence="6">
    <location>
        <begin position="6"/>
        <end position="36"/>
    </location>
</feature>
<keyword evidence="4 6" id="KW-1133">Transmembrane helix</keyword>
<dbReference type="Proteomes" id="UP001597018">
    <property type="component" value="Unassembled WGS sequence"/>
</dbReference>
<dbReference type="InterPro" id="IPR002781">
    <property type="entry name" value="TM_pro_TauE-like"/>
</dbReference>
<name>A0ABW3FP72_9PSEU</name>
<gene>
    <name evidence="7" type="ORF">ACFQ16_11400</name>
</gene>
<protein>
    <recommendedName>
        <fullName evidence="6">Probable membrane transporter protein</fullName>
    </recommendedName>
</protein>
<feature type="transmembrane region" description="Helical" evidence="6">
    <location>
        <begin position="195"/>
        <end position="227"/>
    </location>
</feature>
<keyword evidence="3 6" id="KW-0812">Transmembrane</keyword>
<dbReference type="Pfam" id="PF01925">
    <property type="entry name" value="TauE"/>
    <property type="match status" value="1"/>
</dbReference>
<comment type="similarity">
    <text evidence="2 6">Belongs to the 4-toluene sulfonate uptake permease (TSUP) (TC 2.A.102) family.</text>
</comment>
<evidence type="ECO:0000256" key="2">
    <source>
        <dbReference type="ARBA" id="ARBA00009142"/>
    </source>
</evidence>
<feature type="transmembrane region" description="Helical" evidence="6">
    <location>
        <begin position="146"/>
        <end position="175"/>
    </location>
</feature>
<keyword evidence="8" id="KW-1185">Reference proteome</keyword>
<feature type="transmembrane region" description="Helical" evidence="6">
    <location>
        <begin position="262"/>
        <end position="280"/>
    </location>
</feature>
<dbReference type="PANTHER" id="PTHR43701">
    <property type="entry name" value="MEMBRANE TRANSPORTER PROTEIN MJ0441-RELATED"/>
    <property type="match status" value="1"/>
</dbReference>
<reference evidence="8" key="1">
    <citation type="journal article" date="2019" name="Int. J. Syst. Evol. Microbiol.">
        <title>The Global Catalogue of Microorganisms (GCM) 10K type strain sequencing project: providing services to taxonomists for standard genome sequencing and annotation.</title>
        <authorList>
            <consortium name="The Broad Institute Genomics Platform"/>
            <consortium name="The Broad Institute Genome Sequencing Center for Infectious Disease"/>
            <person name="Wu L."/>
            <person name="Ma J."/>
        </authorList>
    </citation>
    <scope>NUCLEOTIDE SEQUENCE [LARGE SCALE GENOMIC DNA]</scope>
    <source>
        <strain evidence="8">CCUG 56401</strain>
    </source>
</reference>
<organism evidence="7 8">
    <name type="scientific">Saccharopolyspora rosea</name>
    <dbReference type="NCBI Taxonomy" id="524884"/>
    <lineage>
        <taxon>Bacteria</taxon>
        <taxon>Bacillati</taxon>
        <taxon>Actinomycetota</taxon>
        <taxon>Actinomycetes</taxon>
        <taxon>Pseudonocardiales</taxon>
        <taxon>Pseudonocardiaceae</taxon>
        <taxon>Saccharopolyspora</taxon>
    </lineage>
</organism>
<keyword evidence="6" id="KW-1003">Cell membrane</keyword>
<feature type="transmembrane region" description="Helical" evidence="6">
    <location>
        <begin position="72"/>
        <end position="94"/>
    </location>
</feature>
<evidence type="ECO:0000256" key="1">
    <source>
        <dbReference type="ARBA" id="ARBA00004141"/>
    </source>
</evidence>
<evidence type="ECO:0000256" key="6">
    <source>
        <dbReference type="RuleBase" id="RU363041"/>
    </source>
</evidence>
<dbReference type="PANTHER" id="PTHR43701:SF2">
    <property type="entry name" value="MEMBRANE TRANSPORTER PROTEIN YJNA-RELATED"/>
    <property type="match status" value="1"/>
</dbReference>
<proteinExistence type="inferred from homology"/>
<dbReference type="EMBL" id="JBHTIW010000006">
    <property type="protein sequence ID" value="MFD0920346.1"/>
    <property type="molecule type" value="Genomic_DNA"/>
</dbReference>
<accession>A0ABW3FP72</accession>
<evidence type="ECO:0000256" key="3">
    <source>
        <dbReference type="ARBA" id="ARBA00022692"/>
    </source>
</evidence>
<evidence type="ECO:0000256" key="4">
    <source>
        <dbReference type="ARBA" id="ARBA00022989"/>
    </source>
</evidence>
<comment type="subcellular location">
    <subcellularLocation>
        <location evidence="6">Cell membrane</location>
        <topology evidence="6">Multi-pass membrane protein</topology>
    </subcellularLocation>
    <subcellularLocation>
        <location evidence="1">Membrane</location>
        <topology evidence="1">Multi-pass membrane protein</topology>
    </subcellularLocation>
</comment>
<keyword evidence="5 6" id="KW-0472">Membrane</keyword>
<sequence>MDFWPLVLAGALVGFSVGLTGMGGGALMTPIMVLVFGVNPSSAVGSDLAASVAMKPVGALVHHRARTVRWDLVKWLVPTAVPAGFAGAFLLPLFGDGHVLQARLKLAVGGALLLAVAGMFARVLLARRRGEAAAEDARARVRPVPTLLIGLVGGLIVGMTSVGSGSLIIVMLMLAHPKLRANELVGTDLVQALPLVAAAAAGHLIVGDAKLGLAGTVLIGAIPGIYLGAKLSTRAPAGILRWALAVLLLASGLKLWEVPNNTTALACAALIVLGGISAAVRRLRHRPAVAAVAADTAQPRV</sequence>
<evidence type="ECO:0000313" key="7">
    <source>
        <dbReference type="EMBL" id="MFD0920346.1"/>
    </source>
</evidence>
<evidence type="ECO:0000313" key="8">
    <source>
        <dbReference type="Proteomes" id="UP001597018"/>
    </source>
</evidence>